<evidence type="ECO:0000256" key="1">
    <source>
        <dbReference type="SAM" id="MobiDB-lite"/>
    </source>
</evidence>
<keyword evidence="2" id="KW-1133">Transmembrane helix</keyword>
<feature type="compositionally biased region" description="Pro residues" evidence="1">
    <location>
        <begin position="363"/>
        <end position="381"/>
    </location>
</feature>
<feature type="region of interest" description="Disordered" evidence="1">
    <location>
        <begin position="118"/>
        <end position="217"/>
    </location>
</feature>
<reference evidence="3 4" key="1">
    <citation type="submission" date="2015-08" db="EMBL/GenBank/DDBJ databases">
        <title>Next Generation Sequencing and Analysis of the Genome of Puccinia sorghi L Schw, the Causal Agent of Maize Common Rust.</title>
        <authorList>
            <person name="Rochi L."/>
            <person name="Burguener G."/>
            <person name="Darino M."/>
            <person name="Turjanski A."/>
            <person name="Kreff E."/>
            <person name="Dieguez M.J."/>
            <person name="Sacco F."/>
        </authorList>
    </citation>
    <scope>NUCLEOTIDE SEQUENCE [LARGE SCALE GENOMIC DNA]</scope>
    <source>
        <strain evidence="3 4">RO10H11247</strain>
    </source>
</reference>
<feature type="compositionally biased region" description="Basic residues" evidence="1">
    <location>
        <begin position="173"/>
        <end position="183"/>
    </location>
</feature>
<sequence>MAPASLNVTSTSATLPDPSPSSAAQFPSPTPASQSPPFSATQRPELPPENVSVTVDAITDRPSQRSSPSTIAPPSPSAIAQPSRGALIAFGVLTVFFVTLIMGLLLWRRRKSRRQQKDPLATMEEIGQHQQSSVAVVEKAPCPSRSSSPKEQPPVKEMAPRERRPKDGEGKLFGHRGISRGHRPTTLPLQGTPQGRSSEIRIPKMQSQEQRGRPVSWRSSIASVWESLGLPSRVLQEPSSSMFCSDAVSVHSPSSSTRHLTGRPSAISEESTLDPPPSSPLAPSGGSFSSSQNPALKSNTTLPLRLPLITKPISRPISCAAFSPARSQSLLAKLALKSRPVSLPPRPSFAVCTHQHSSSPSSHPSPPNIHPFPPSVPRNPI</sequence>
<gene>
    <name evidence="3" type="ORF">VP01_196g15</name>
</gene>
<evidence type="ECO:0000313" key="4">
    <source>
        <dbReference type="Proteomes" id="UP000037035"/>
    </source>
</evidence>
<protein>
    <submittedName>
        <fullName evidence="3">Uncharacterized protein</fullName>
    </submittedName>
</protein>
<evidence type="ECO:0000313" key="3">
    <source>
        <dbReference type="EMBL" id="KNZ58246.1"/>
    </source>
</evidence>
<keyword evidence="2" id="KW-0812">Transmembrane</keyword>
<dbReference type="VEuPathDB" id="FungiDB:VP01_196g15"/>
<keyword evidence="2" id="KW-0472">Membrane</keyword>
<organism evidence="3 4">
    <name type="scientific">Puccinia sorghi</name>
    <dbReference type="NCBI Taxonomy" id="27349"/>
    <lineage>
        <taxon>Eukaryota</taxon>
        <taxon>Fungi</taxon>
        <taxon>Dikarya</taxon>
        <taxon>Basidiomycota</taxon>
        <taxon>Pucciniomycotina</taxon>
        <taxon>Pucciniomycetes</taxon>
        <taxon>Pucciniales</taxon>
        <taxon>Pucciniaceae</taxon>
        <taxon>Puccinia</taxon>
    </lineage>
</organism>
<feature type="compositionally biased region" description="Low complexity" evidence="1">
    <location>
        <begin position="245"/>
        <end position="256"/>
    </location>
</feature>
<feature type="compositionally biased region" description="Polar residues" evidence="1">
    <location>
        <begin position="1"/>
        <end position="14"/>
    </location>
</feature>
<evidence type="ECO:0000256" key="2">
    <source>
        <dbReference type="SAM" id="Phobius"/>
    </source>
</evidence>
<comment type="caution">
    <text evidence="3">The sequence shown here is derived from an EMBL/GenBank/DDBJ whole genome shotgun (WGS) entry which is preliminary data.</text>
</comment>
<feature type="compositionally biased region" description="Low complexity" evidence="1">
    <location>
        <begin position="281"/>
        <end position="291"/>
    </location>
</feature>
<dbReference type="OrthoDB" id="2502567at2759"/>
<feature type="compositionally biased region" description="Basic and acidic residues" evidence="1">
    <location>
        <begin position="158"/>
        <end position="172"/>
    </location>
</feature>
<feature type="region of interest" description="Disordered" evidence="1">
    <location>
        <begin position="345"/>
        <end position="381"/>
    </location>
</feature>
<dbReference type="EMBL" id="LAVV01006803">
    <property type="protein sequence ID" value="KNZ58246.1"/>
    <property type="molecule type" value="Genomic_DNA"/>
</dbReference>
<feature type="region of interest" description="Disordered" evidence="1">
    <location>
        <begin position="1"/>
        <end position="79"/>
    </location>
</feature>
<feature type="transmembrane region" description="Helical" evidence="2">
    <location>
        <begin position="86"/>
        <end position="107"/>
    </location>
</feature>
<dbReference type="Proteomes" id="UP000037035">
    <property type="component" value="Unassembled WGS sequence"/>
</dbReference>
<feature type="compositionally biased region" description="Polar residues" evidence="1">
    <location>
        <begin position="187"/>
        <end position="197"/>
    </location>
</feature>
<dbReference type="AlphaFoldDB" id="A0A0L6VBT6"/>
<proteinExistence type="predicted"/>
<keyword evidence="4" id="KW-1185">Reference proteome</keyword>
<feature type="region of interest" description="Disordered" evidence="1">
    <location>
        <begin position="245"/>
        <end position="296"/>
    </location>
</feature>
<accession>A0A0L6VBT6</accession>
<feature type="compositionally biased region" description="Low complexity" evidence="1">
    <location>
        <begin position="20"/>
        <end position="41"/>
    </location>
</feature>
<name>A0A0L6VBT6_9BASI</name>